<dbReference type="Gene3D" id="1.25.40.20">
    <property type="entry name" value="Ankyrin repeat-containing domain"/>
    <property type="match status" value="1"/>
</dbReference>
<organism evidence="5 6">
    <name type="scientific">Brachionus plicatilis</name>
    <name type="common">Marine rotifer</name>
    <name type="synonym">Brachionus muelleri</name>
    <dbReference type="NCBI Taxonomy" id="10195"/>
    <lineage>
        <taxon>Eukaryota</taxon>
        <taxon>Metazoa</taxon>
        <taxon>Spiralia</taxon>
        <taxon>Gnathifera</taxon>
        <taxon>Rotifera</taxon>
        <taxon>Eurotatoria</taxon>
        <taxon>Monogononta</taxon>
        <taxon>Pseudotrocha</taxon>
        <taxon>Ploima</taxon>
        <taxon>Brachionidae</taxon>
        <taxon>Brachionus</taxon>
    </lineage>
</organism>
<dbReference type="AlphaFoldDB" id="A0A3M7RC95"/>
<feature type="repeat" description="ANK" evidence="3">
    <location>
        <begin position="49"/>
        <end position="81"/>
    </location>
</feature>
<keyword evidence="6" id="KW-1185">Reference proteome</keyword>
<dbReference type="PANTHER" id="PTHR24193">
    <property type="entry name" value="ANKYRIN REPEAT PROTEIN"/>
    <property type="match status" value="1"/>
</dbReference>
<sequence length="659" mass="72782">FLINNETALLRDKEGKTCLHVAAEQGAIQSSKLILEMSGVDMINERDNKKQTPLHLSTLNGHARGIKILMDNGADPNIKDVTGASPIDYVTKRNLFFCNSIIEICLRNYDKKNRLQGASSQNSVASSFNGSESNLTPAPPTTPKNNFYRSFQVGLGRPPRPINTNSMSNEFNKTAPASLNNINSTEPDELRNTIAIPPSPPTGVKTRPNLRNGWNSTERIQSGSIRLSRASTRTSLASDDLEKYMNGSLTNLNNPPSQVPVLKPIAPPRISSSGSGNMRMYSSRPHESSASLDAPATQAPPPIKPRKSSSITSLNNADNRLAQINGKSSLVSLNSNNLNVEDMSDEEYSITSVKGEGFASDLSDTEIKNQVNPRMKTKKIAFEHNPKRPSTPMDIRLSEQAKNERDPVKNIKHHHMSDPAVTMTRFNEWDPFRQKENLERQKSPLKSKHQSNFAQTFLNVTDSSPRQFSGRVQVGSASQKAQQTTQFVNGSSTNQETNSSANLDLVISGQKLGSRKDSPTSTPREVSAHPDKKRIYSRRLQPLDKNSEMNSSNEGQFVRQKTSKSHTDRKKLEPIRGPHHHNGLNTSHLENLTHSITETDPTSQTIGNNDDEPSLSENTISSDKQIIYNVRVNKKKAAFGKARKNLIGPIIGSDEALKM</sequence>
<dbReference type="Pfam" id="PF12796">
    <property type="entry name" value="Ank_2"/>
    <property type="match status" value="1"/>
</dbReference>
<evidence type="ECO:0000256" key="4">
    <source>
        <dbReference type="SAM" id="MobiDB-lite"/>
    </source>
</evidence>
<dbReference type="InterPro" id="IPR036770">
    <property type="entry name" value="Ankyrin_rpt-contain_sf"/>
</dbReference>
<feature type="non-terminal residue" evidence="5">
    <location>
        <position position="1"/>
    </location>
</feature>
<evidence type="ECO:0000256" key="2">
    <source>
        <dbReference type="ARBA" id="ARBA00023043"/>
    </source>
</evidence>
<feature type="compositionally biased region" description="Polar residues" evidence="4">
    <location>
        <begin position="475"/>
        <end position="502"/>
    </location>
</feature>
<dbReference type="PROSITE" id="PS50088">
    <property type="entry name" value="ANK_REPEAT"/>
    <property type="match status" value="1"/>
</dbReference>
<accession>A0A3M7RC95</accession>
<feature type="region of interest" description="Disordered" evidence="4">
    <location>
        <begin position="249"/>
        <end position="312"/>
    </location>
</feature>
<comment type="caution">
    <text evidence="5">The sequence shown here is derived from an EMBL/GenBank/DDBJ whole genome shotgun (WGS) entry which is preliminary data.</text>
</comment>
<feature type="region of interest" description="Disordered" evidence="4">
    <location>
        <begin position="459"/>
        <end position="585"/>
    </location>
</feature>
<evidence type="ECO:0000313" key="6">
    <source>
        <dbReference type="Proteomes" id="UP000276133"/>
    </source>
</evidence>
<feature type="compositionally biased region" description="Polar residues" evidence="4">
    <location>
        <begin position="122"/>
        <end position="136"/>
    </location>
</feature>
<keyword evidence="2 3" id="KW-0040">ANK repeat</keyword>
<dbReference type="OrthoDB" id="539213at2759"/>
<keyword evidence="1" id="KW-0677">Repeat</keyword>
<dbReference type="Proteomes" id="UP000276133">
    <property type="component" value="Unassembled WGS sequence"/>
</dbReference>
<evidence type="ECO:0000256" key="3">
    <source>
        <dbReference type="PROSITE-ProRule" id="PRU00023"/>
    </source>
</evidence>
<dbReference type="GO" id="GO:0005634">
    <property type="term" value="C:nucleus"/>
    <property type="evidence" value="ECO:0007669"/>
    <property type="project" value="TreeGrafter"/>
</dbReference>
<dbReference type="GO" id="GO:0000976">
    <property type="term" value="F:transcription cis-regulatory region binding"/>
    <property type="evidence" value="ECO:0007669"/>
    <property type="project" value="TreeGrafter"/>
</dbReference>
<dbReference type="PANTHER" id="PTHR24193:SF128">
    <property type="entry name" value="GA-BINDING PROTEIN SUBUNIT BETA-1"/>
    <property type="match status" value="1"/>
</dbReference>
<dbReference type="GO" id="GO:0045944">
    <property type="term" value="P:positive regulation of transcription by RNA polymerase II"/>
    <property type="evidence" value="ECO:0007669"/>
    <property type="project" value="TreeGrafter"/>
</dbReference>
<dbReference type="InterPro" id="IPR050663">
    <property type="entry name" value="Ankyrin-SOCS_Box"/>
</dbReference>
<evidence type="ECO:0000256" key="1">
    <source>
        <dbReference type="ARBA" id="ARBA00022737"/>
    </source>
</evidence>
<reference evidence="5 6" key="1">
    <citation type="journal article" date="2018" name="Sci. Rep.">
        <title>Genomic signatures of local adaptation to the degree of environmental predictability in rotifers.</title>
        <authorList>
            <person name="Franch-Gras L."/>
            <person name="Hahn C."/>
            <person name="Garcia-Roger E.M."/>
            <person name="Carmona M.J."/>
            <person name="Serra M."/>
            <person name="Gomez A."/>
        </authorList>
    </citation>
    <scope>NUCLEOTIDE SEQUENCE [LARGE SCALE GENOMIC DNA]</scope>
    <source>
        <strain evidence="5">HYR1</strain>
    </source>
</reference>
<protein>
    <submittedName>
        <fullName evidence="5">Ankyrin repeat domain-containing 55-like</fullName>
    </submittedName>
</protein>
<dbReference type="InterPro" id="IPR002110">
    <property type="entry name" value="Ankyrin_rpt"/>
</dbReference>
<gene>
    <name evidence="5" type="ORF">BpHYR1_001252</name>
</gene>
<dbReference type="PROSITE" id="PS50297">
    <property type="entry name" value="ANK_REP_REGION"/>
    <property type="match status" value="1"/>
</dbReference>
<dbReference type="EMBL" id="REGN01003715">
    <property type="protein sequence ID" value="RNA21186.1"/>
    <property type="molecule type" value="Genomic_DNA"/>
</dbReference>
<name>A0A3M7RC95_BRAPC</name>
<feature type="region of interest" description="Disordered" evidence="4">
    <location>
        <begin position="192"/>
        <end position="216"/>
    </location>
</feature>
<feature type="region of interest" description="Disordered" evidence="4">
    <location>
        <begin position="122"/>
        <end position="166"/>
    </location>
</feature>
<dbReference type="SUPFAM" id="SSF48403">
    <property type="entry name" value="Ankyrin repeat"/>
    <property type="match status" value="1"/>
</dbReference>
<evidence type="ECO:0000313" key="5">
    <source>
        <dbReference type="EMBL" id="RNA21186.1"/>
    </source>
</evidence>
<dbReference type="SMART" id="SM00248">
    <property type="entry name" value="ANK"/>
    <property type="match status" value="2"/>
</dbReference>
<dbReference type="STRING" id="10195.A0A3M7RC95"/>
<dbReference type="PRINTS" id="PR01415">
    <property type="entry name" value="ANKYRIN"/>
</dbReference>
<proteinExistence type="predicted"/>